<protein>
    <recommendedName>
        <fullName evidence="4">Calcineurin-like phosphoesterase domain-containing protein</fullName>
    </recommendedName>
</protein>
<dbReference type="InterPro" id="IPR029052">
    <property type="entry name" value="Metallo-depent_PP-like"/>
</dbReference>
<evidence type="ECO:0008006" key="4">
    <source>
        <dbReference type="Google" id="ProtNLM"/>
    </source>
</evidence>
<reference evidence="2 3" key="1">
    <citation type="submission" date="2019-03" db="EMBL/GenBank/DDBJ databases">
        <title>The genome sequence of Nitrosococcus wardiae strain D1FHST reveals the archetypal metabolic capacity of ammonia-oxidizing Gammaproteobacteria.</title>
        <authorList>
            <person name="Wang L."/>
            <person name="Lim C.K."/>
            <person name="Hanson T.E."/>
            <person name="Dang H."/>
            <person name="Klotz M.G."/>
        </authorList>
    </citation>
    <scope>NUCLEOTIDE SEQUENCE [LARGE SCALE GENOMIC DNA]</scope>
    <source>
        <strain evidence="2 3">D1FHS</strain>
    </source>
</reference>
<keyword evidence="1" id="KW-1133">Transmembrane helix</keyword>
<feature type="transmembrane region" description="Helical" evidence="1">
    <location>
        <begin position="20"/>
        <end position="41"/>
    </location>
</feature>
<feature type="transmembrane region" description="Helical" evidence="1">
    <location>
        <begin position="507"/>
        <end position="528"/>
    </location>
</feature>
<evidence type="ECO:0000313" key="3">
    <source>
        <dbReference type="Proteomes" id="UP000294325"/>
    </source>
</evidence>
<dbReference type="AlphaFoldDB" id="A0A4P7C4Q1"/>
<dbReference type="Gene3D" id="3.60.21.10">
    <property type="match status" value="1"/>
</dbReference>
<feature type="transmembrane region" description="Helical" evidence="1">
    <location>
        <begin position="643"/>
        <end position="661"/>
    </location>
</feature>
<evidence type="ECO:0000256" key="1">
    <source>
        <dbReference type="SAM" id="Phobius"/>
    </source>
</evidence>
<keyword evidence="1" id="KW-0812">Transmembrane</keyword>
<feature type="transmembrane region" description="Helical" evidence="1">
    <location>
        <begin position="611"/>
        <end position="631"/>
    </location>
</feature>
<feature type="transmembrane region" description="Helical" evidence="1">
    <location>
        <begin position="709"/>
        <end position="731"/>
    </location>
</feature>
<keyword evidence="3" id="KW-1185">Reference proteome</keyword>
<dbReference type="PANTHER" id="PTHR34211">
    <property type="entry name" value="CALCINEURIN-LIKE METALLO-PHOSPHOESTERASE SUPERFAMILY PROTEIN"/>
    <property type="match status" value="1"/>
</dbReference>
<name>A0A4P7C4Q1_9GAMM</name>
<dbReference type="EMBL" id="CP038033">
    <property type="protein sequence ID" value="QBQ56624.1"/>
    <property type="molecule type" value="Genomic_DNA"/>
</dbReference>
<gene>
    <name evidence="2" type="ORF">E3U44_16585</name>
</gene>
<dbReference type="KEGG" id="nwr:E3U44_16585"/>
<accession>A0A4P7C4Q1</accession>
<evidence type="ECO:0000313" key="2">
    <source>
        <dbReference type="EMBL" id="QBQ56624.1"/>
    </source>
</evidence>
<feature type="transmembrane region" description="Helical" evidence="1">
    <location>
        <begin position="667"/>
        <end position="688"/>
    </location>
</feature>
<feature type="transmembrane region" description="Helical" evidence="1">
    <location>
        <begin position="466"/>
        <end position="486"/>
    </location>
</feature>
<proteinExistence type="predicted"/>
<dbReference type="OrthoDB" id="500534at2"/>
<feature type="transmembrane region" description="Helical" evidence="1">
    <location>
        <begin position="534"/>
        <end position="556"/>
    </location>
</feature>
<feature type="transmembrane region" description="Helical" evidence="1">
    <location>
        <begin position="577"/>
        <end position="599"/>
    </location>
</feature>
<keyword evidence="1" id="KW-0472">Membrane</keyword>
<dbReference type="PANTHER" id="PTHR34211:SF3">
    <property type="entry name" value="CALCINEURIN-LIKE METALLO-PHOSPHOESTERASE SUPERFAMILY PROTEIN"/>
    <property type="match status" value="1"/>
</dbReference>
<feature type="transmembrane region" description="Helical" evidence="1">
    <location>
        <begin position="737"/>
        <end position="761"/>
    </location>
</feature>
<sequence>MFQGQGLERSRSGRSFKGPVAWLFGRQLIAGLKWIAIYAFFGDKLDSRDWMRAEVNERHGEAPEGEAFWFDYLADSGDGQCATYNIAYLCMHDLWIPKENSAPDLNKETKTVSLADDTGNAFKLPRGEFLFVGGDTAYHIADYATLAERFQRPFDWAYEDIFGQEIRPDARRPIYGIPGNHDYYDALDGFNRQFCKPFNLENIEESGDAQPQLKLKGFERVQEATYVALKLPYGWWFWGLDAQGGKIDRRQAAFFSSLGNPEGAVESAPRVPDKLIVATPEPAVKFGRCAKEDEEIVETFEKLGLEPSFLQSKGGKLPSSQCRLDISGDIHHYARYWGQGLAEKAENTRLNYASVVAGGGGAFLHPSHTDVEEIAESRLYPSRKDSHQLITKRLLKPWNIFQGGYIWLAGALIALLTYFAAAIPESSWSIFKLLPAELRPLHQDGDSLLSRIQAALAIEWVNPSNAYYWDLGYAVVLLALLIVSAIRTKPFFEAAMESDPGAWIRAHYQFIGFHLALFAPIGFFIYWGPEGHPHPFLASVLVFLFGMASLVSIVASRRYSDVLLERAKAHRVVQWDYTPLWILMLFAVVSICYGLWHYGMYPVSVVFSDTLTALILLLTLGGLILFAVVVGSNLQEKAGKWRFAALGGWHAVLQIGVPFLLVAYSSWTMILAVVGGTILATLLTAWIITRDSLKNDTLFHQEKLGRQLLWLWGLVGISAMVGAGWGSPVAVTWGRLAAAFLLGGVLSCVWFGWYLAVALAFNGHNNEAGGGARSESYRHFIRFRLTPKKLTGYVIGIDRPVESFQGEGDCPKFRLVDVFTISPPTNEVDPVTWRV</sequence>
<feature type="transmembrane region" description="Helical" evidence="1">
    <location>
        <begin position="405"/>
        <end position="423"/>
    </location>
</feature>
<organism evidence="2 3">
    <name type="scientific">Nitrosococcus wardiae</name>
    <dbReference type="NCBI Taxonomy" id="1814290"/>
    <lineage>
        <taxon>Bacteria</taxon>
        <taxon>Pseudomonadati</taxon>
        <taxon>Pseudomonadota</taxon>
        <taxon>Gammaproteobacteria</taxon>
        <taxon>Chromatiales</taxon>
        <taxon>Chromatiaceae</taxon>
        <taxon>Nitrosococcus</taxon>
    </lineage>
</organism>
<dbReference type="SUPFAM" id="SSF56300">
    <property type="entry name" value="Metallo-dependent phosphatases"/>
    <property type="match status" value="1"/>
</dbReference>
<dbReference type="Proteomes" id="UP000294325">
    <property type="component" value="Chromosome"/>
</dbReference>